<dbReference type="Proteomes" id="UP000005801">
    <property type="component" value="Unassembled WGS sequence"/>
</dbReference>
<comment type="caution">
    <text evidence="1">The sequence shown here is derived from an EMBL/GenBank/DDBJ whole genome shotgun (WGS) entry which is preliminary data.</text>
</comment>
<evidence type="ECO:0000313" key="2">
    <source>
        <dbReference type="Proteomes" id="UP000005801"/>
    </source>
</evidence>
<proteinExistence type="predicted"/>
<dbReference type="AlphaFoldDB" id="A6FXU5"/>
<evidence type="ECO:0000313" key="1">
    <source>
        <dbReference type="EMBL" id="EDM81683.1"/>
    </source>
</evidence>
<accession>A6FXU5</accession>
<gene>
    <name evidence="1" type="ORF">PPSIR1_22239</name>
</gene>
<keyword evidence="2" id="KW-1185">Reference proteome</keyword>
<dbReference type="EMBL" id="ABCS01000002">
    <property type="protein sequence ID" value="EDM81683.1"/>
    <property type="molecule type" value="Genomic_DNA"/>
</dbReference>
<dbReference type="STRING" id="391625.PPSIR1_22239"/>
<dbReference type="OrthoDB" id="5500472at2"/>
<reference evidence="1 2" key="1">
    <citation type="submission" date="2007-06" db="EMBL/GenBank/DDBJ databases">
        <authorList>
            <person name="Shimkets L."/>
            <person name="Ferriera S."/>
            <person name="Johnson J."/>
            <person name="Kravitz S."/>
            <person name="Beeson K."/>
            <person name="Sutton G."/>
            <person name="Rogers Y.-H."/>
            <person name="Friedman R."/>
            <person name="Frazier M."/>
            <person name="Venter J.C."/>
        </authorList>
    </citation>
    <scope>NUCLEOTIDE SEQUENCE [LARGE SCALE GENOMIC DNA]</scope>
    <source>
        <strain evidence="1 2">SIR-1</strain>
    </source>
</reference>
<protein>
    <submittedName>
        <fullName evidence="1">Uncharacterized protein</fullName>
    </submittedName>
</protein>
<organism evidence="1 2">
    <name type="scientific">Plesiocystis pacifica SIR-1</name>
    <dbReference type="NCBI Taxonomy" id="391625"/>
    <lineage>
        <taxon>Bacteria</taxon>
        <taxon>Pseudomonadati</taxon>
        <taxon>Myxococcota</taxon>
        <taxon>Polyangia</taxon>
        <taxon>Nannocystales</taxon>
        <taxon>Nannocystaceae</taxon>
        <taxon>Plesiocystis</taxon>
    </lineage>
</organism>
<sequence>MYASYQIDWGNRGYFTPSLHGAEMPTNTQLHPAWRLLQRHLKSLAAGEFGELNELISLARGSSSGMMRECFLYLLTDAGTPSALRALADDALDSVHPEYPAQVAQALAQTGMLQFMPDVLELYARRHDGGTFATALPLMVSQVLEPAWGPLSDWDEHDDDGELYCAKVEAFLPGFIDRIGSPSATALYGQLFGVRYLAESFIDLLGDWDRRGEWPRLRQSFEGSTGIDLSPGYQDRHANPLKIRAILEDFLESPEAERYEHGVRYFWGHRIPD</sequence>
<dbReference type="RefSeq" id="WP_006969294.1">
    <property type="nucleotide sequence ID" value="NZ_ABCS01000002.1"/>
</dbReference>
<name>A6FXU5_9BACT</name>